<dbReference type="Proteomes" id="UP000292274">
    <property type="component" value="Unassembled WGS sequence"/>
</dbReference>
<name>A0A4R0G8Y1_9ACTN</name>
<evidence type="ECO:0008006" key="4">
    <source>
        <dbReference type="Google" id="ProtNLM"/>
    </source>
</evidence>
<keyword evidence="3" id="KW-1185">Reference proteome</keyword>
<comment type="caution">
    <text evidence="2">The sequence shown here is derived from an EMBL/GenBank/DDBJ whole genome shotgun (WGS) entry which is preliminary data.</text>
</comment>
<reference evidence="2 3" key="1">
    <citation type="submission" date="2019-02" db="EMBL/GenBank/DDBJ databases">
        <title>Jishengella sp. nov., isolated from a root of Zingiber montanum.</title>
        <authorList>
            <person name="Kuncharoen N."/>
            <person name="Kudo T."/>
            <person name="Masahiro Y."/>
            <person name="Ohkuma M."/>
            <person name="Tanasupawat S."/>
        </authorList>
    </citation>
    <scope>NUCLEOTIDE SEQUENCE [LARGE SCALE GENOMIC DNA]</scope>
    <source>
        <strain evidence="2 3">PLAI 1-1</strain>
    </source>
</reference>
<dbReference type="EMBL" id="SJJR01000019">
    <property type="protein sequence ID" value="TCB93410.1"/>
    <property type="molecule type" value="Genomic_DNA"/>
</dbReference>
<sequence>MGRSRRLTSCLLVMAALLAGCTDDSEAGRGFLEVAALRDPLMPGHFTAEPVLLSGQLTLRPNGCVNVVLDGVERVPLWPTGSNVAPDPDNLNGYVVTLPGGTTLAVDSTSGDHFAAQGIIDDHPGPYEVEPGLPTQVGLLVDYCGAEARPVAFPDATSFTVG</sequence>
<dbReference type="OrthoDB" id="3401794at2"/>
<dbReference type="PROSITE" id="PS51257">
    <property type="entry name" value="PROKAR_LIPOPROTEIN"/>
    <property type="match status" value="1"/>
</dbReference>
<dbReference type="AlphaFoldDB" id="A0A4R0G8Y1"/>
<organism evidence="2 3">
    <name type="scientific">Micromonospora zingiberis</name>
    <dbReference type="NCBI Taxonomy" id="2053011"/>
    <lineage>
        <taxon>Bacteria</taxon>
        <taxon>Bacillati</taxon>
        <taxon>Actinomycetota</taxon>
        <taxon>Actinomycetes</taxon>
        <taxon>Micromonosporales</taxon>
        <taxon>Micromonosporaceae</taxon>
        <taxon>Micromonospora</taxon>
    </lineage>
</organism>
<proteinExistence type="predicted"/>
<evidence type="ECO:0000256" key="1">
    <source>
        <dbReference type="SAM" id="SignalP"/>
    </source>
</evidence>
<feature type="signal peptide" evidence="1">
    <location>
        <begin position="1"/>
        <end position="19"/>
    </location>
</feature>
<accession>A0A4R0G8Y1</accession>
<feature type="chain" id="PRO_5038333824" description="DUF4232 domain-containing protein" evidence="1">
    <location>
        <begin position="20"/>
        <end position="162"/>
    </location>
</feature>
<dbReference type="RefSeq" id="WP_131307113.1">
    <property type="nucleotide sequence ID" value="NZ_SJJR01000019.1"/>
</dbReference>
<evidence type="ECO:0000313" key="3">
    <source>
        <dbReference type="Proteomes" id="UP000292274"/>
    </source>
</evidence>
<keyword evidence="1" id="KW-0732">Signal</keyword>
<evidence type="ECO:0000313" key="2">
    <source>
        <dbReference type="EMBL" id="TCB93410.1"/>
    </source>
</evidence>
<protein>
    <recommendedName>
        <fullName evidence="4">DUF4232 domain-containing protein</fullName>
    </recommendedName>
</protein>
<gene>
    <name evidence="2" type="ORF">E0H26_22990</name>
</gene>